<name>A0A1S3HYC0_LINAN</name>
<feature type="domain" description="C2H2-type" evidence="11">
    <location>
        <begin position="367"/>
        <end position="394"/>
    </location>
</feature>
<feature type="domain" description="C2H2-type" evidence="11">
    <location>
        <begin position="395"/>
        <end position="422"/>
    </location>
</feature>
<evidence type="ECO:0000256" key="4">
    <source>
        <dbReference type="ARBA" id="ARBA00022771"/>
    </source>
</evidence>
<dbReference type="OrthoDB" id="8918594at2759"/>
<dbReference type="FunFam" id="3.30.160.60:FF:000202">
    <property type="entry name" value="Zinc finger protein 574"/>
    <property type="match status" value="1"/>
</dbReference>
<sequence length="573" mass="65822">MLHTQSPVYENTLGISRHDNNLSTYLPVQPVEDKSRNLQTVTTNRKARPVEHFNHATTLSISKESISKDLLLENEGEIFKVGHMNCEALSDQSREPLQNNFAMAQTTTTIANGNPVQHNLENVDTLGNSVKVEPVDHFEHTENLRLPKEYACEEAILENGAGTLADICLSYQMPSYQICGGNNTQQDMVKCQSCGQIYLHDGSDVSGAGTHTGEKSYKCQYCKAKLAFLDKDTKALSEEIDSGADEATFDNSRTNTQLHRDKNISSSIICSSHKSPDTDRKSHKCRFCDKSFTLKSNCVKHERIHTGEKRFKCRYCEKPFVEKRSCVTHEMTHTGEKPYKCQFCDKAFTLKSNCVQHEKTHTGEKPFKCQYCEKTYTAKYSCSIHERTHTGTRPFKCQYCEKSFSQKAICVKHEKIHTGEKPYKCQFCEKQFALKNLCTRHEIIHTERETYKCQFCDKKFLEKSYCIRHEDIVHKGSYTEERPYKCQFCDLAFVRKNNCMVHERIHTGEKPFKCQYCDKAFAIKGTCVDHERTHTGEKPFKCQHCGKAFAVKQKCKKHERNCHHCAHPQILSI</sequence>
<dbReference type="InterPro" id="IPR036236">
    <property type="entry name" value="Znf_C2H2_sf"/>
</dbReference>
<dbReference type="FunFam" id="3.30.160.60:FF:000110">
    <property type="entry name" value="Zinc finger protein-like"/>
    <property type="match status" value="2"/>
</dbReference>
<feature type="domain" description="C2H2-type" evidence="11">
    <location>
        <begin position="423"/>
        <end position="450"/>
    </location>
</feature>
<feature type="domain" description="C2H2-type" evidence="11">
    <location>
        <begin position="311"/>
        <end position="338"/>
    </location>
</feature>
<dbReference type="SMART" id="SM00355">
    <property type="entry name" value="ZnF_C2H2"/>
    <property type="match status" value="10"/>
</dbReference>
<dbReference type="InterPro" id="IPR013087">
    <property type="entry name" value="Znf_C2H2_type"/>
</dbReference>
<keyword evidence="5" id="KW-0862">Zinc</keyword>
<dbReference type="GO" id="GO:0032502">
    <property type="term" value="P:developmental process"/>
    <property type="evidence" value="ECO:0007669"/>
    <property type="project" value="UniProtKB-ARBA"/>
</dbReference>
<dbReference type="FunFam" id="3.30.160.60:FF:000446">
    <property type="entry name" value="Zinc finger protein"/>
    <property type="match status" value="1"/>
</dbReference>
<keyword evidence="3" id="KW-0677">Repeat</keyword>
<keyword evidence="7" id="KW-0238">DNA-binding</keyword>
<dbReference type="PROSITE" id="PS50157">
    <property type="entry name" value="ZINC_FINGER_C2H2_2"/>
    <property type="match status" value="10"/>
</dbReference>
<evidence type="ECO:0000256" key="9">
    <source>
        <dbReference type="ARBA" id="ARBA00023242"/>
    </source>
</evidence>
<gene>
    <name evidence="13" type="primary">LOC106159313</name>
</gene>
<dbReference type="FunFam" id="3.30.160.60:FF:000325">
    <property type="entry name" value="ZFP90 zinc finger protein"/>
    <property type="match status" value="1"/>
</dbReference>
<dbReference type="GO" id="GO:0001227">
    <property type="term" value="F:DNA-binding transcription repressor activity, RNA polymerase II-specific"/>
    <property type="evidence" value="ECO:0007669"/>
    <property type="project" value="TreeGrafter"/>
</dbReference>
<reference evidence="13" key="1">
    <citation type="submission" date="2025-08" db="UniProtKB">
        <authorList>
            <consortium name="RefSeq"/>
        </authorList>
    </citation>
    <scope>IDENTIFICATION</scope>
    <source>
        <tissue evidence="13">Gonads</tissue>
    </source>
</reference>
<dbReference type="GO" id="GO:0005654">
    <property type="term" value="C:nucleoplasm"/>
    <property type="evidence" value="ECO:0007669"/>
    <property type="project" value="TreeGrafter"/>
</dbReference>
<accession>A0A1S3HYC0</accession>
<evidence type="ECO:0000256" key="1">
    <source>
        <dbReference type="ARBA" id="ARBA00004123"/>
    </source>
</evidence>
<evidence type="ECO:0000256" key="2">
    <source>
        <dbReference type="ARBA" id="ARBA00022723"/>
    </source>
</evidence>
<feature type="domain" description="C2H2-type" evidence="11">
    <location>
        <begin position="283"/>
        <end position="310"/>
    </location>
</feature>
<feature type="domain" description="C2H2-type" evidence="11">
    <location>
        <begin position="540"/>
        <end position="568"/>
    </location>
</feature>
<dbReference type="FunFam" id="3.30.160.60:FF:001157">
    <property type="entry name" value="Zinc finger protein 793"/>
    <property type="match status" value="1"/>
</dbReference>
<keyword evidence="4 10" id="KW-0863">Zinc-finger</keyword>
<evidence type="ECO:0000259" key="11">
    <source>
        <dbReference type="PROSITE" id="PS50157"/>
    </source>
</evidence>
<evidence type="ECO:0000256" key="3">
    <source>
        <dbReference type="ARBA" id="ARBA00022737"/>
    </source>
</evidence>
<feature type="domain" description="C2H2-type" evidence="11">
    <location>
        <begin position="512"/>
        <end position="539"/>
    </location>
</feature>
<keyword evidence="8" id="KW-0804">Transcription</keyword>
<dbReference type="Gene3D" id="3.30.160.60">
    <property type="entry name" value="Classic Zinc Finger"/>
    <property type="match status" value="9"/>
</dbReference>
<evidence type="ECO:0000313" key="13">
    <source>
        <dbReference type="RefSeq" id="XP_013391022.1"/>
    </source>
</evidence>
<keyword evidence="2" id="KW-0479">Metal-binding</keyword>
<dbReference type="InParanoid" id="A0A1S3HYC0"/>
<dbReference type="FunFam" id="3.30.160.60:FF:002343">
    <property type="entry name" value="Zinc finger protein 33A"/>
    <property type="match status" value="1"/>
</dbReference>
<dbReference type="PANTHER" id="PTHR24399:SF54">
    <property type="entry name" value="GASTRULA ZINC FINGER PROTEIN XLCGF26.1-LIKE-RELATED"/>
    <property type="match status" value="1"/>
</dbReference>
<dbReference type="KEGG" id="lak:106159313"/>
<dbReference type="AlphaFoldDB" id="A0A1S3HYC0"/>
<dbReference type="PROSITE" id="PS00028">
    <property type="entry name" value="ZINC_FINGER_C2H2_1"/>
    <property type="match status" value="10"/>
</dbReference>
<dbReference type="Proteomes" id="UP000085678">
    <property type="component" value="Unplaced"/>
</dbReference>
<comment type="subcellular location">
    <subcellularLocation>
        <location evidence="1">Nucleus</location>
    </subcellularLocation>
</comment>
<proteinExistence type="predicted"/>
<evidence type="ECO:0000256" key="7">
    <source>
        <dbReference type="ARBA" id="ARBA00023125"/>
    </source>
</evidence>
<dbReference type="GO" id="GO:0008270">
    <property type="term" value="F:zinc ion binding"/>
    <property type="evidence" value="ECO:0007669"/>
    <property type="project" value="UniProtKB-KW"/>
</dbReference>
<evidence type="ECO:0000256" key="10">
    <source>
        <dbReference type="PROSITE-ProRule" id="PRU00042"/>
    </source>
</evidence>
<evidence type="ECO:0000313" key="12">
    <source>
        <dbReference type="Proteomes" id="UP000085678"/>
    </source>
</evidence>
<evidence type="ECO:0000256" key="6">
    <source>
        <dbReference type="ARBA" id="ARBA00023015"/>
    </source>
</evidence>
<keyword evidence="6" id="KW-0805">Transcription regulation</keyword>
<keyword evidence="9" id="KW-0539">Nucleus</keyword>
<protein>
    <submittedName>
        <fullName evidence="13">Zinc finger protein 2 isoform X1</fullName>
    </submittedName>
</protein>
<dbReference type="GeneID" id="106159313"/>
<evidence type="ECO:0000256" key="5">
    <source>
        <dbReference type="ARBA" id="ARBA00022833"/>
    </source>
</evidence>
<feature type="domain" description="C2H2-type" evidence="11">
    <location>
        <begin position="451"/>
        <end position="479"/>
    </location>
</feature>
<feature type="domain" description="C2H2-type" evidence="11">
    <location>
        <begin position="339"/>
        <end position="366"/>
    </location>
</feature>
<feature type="domain" description="C2H2-type" evidence="11">
    <location>
        <begin position="484"/>
        <end position="511"/>
    </location>
</feature>
<evidence type="ECO:0000256" key="8">
    <source>
        <dbReference type="ARBA" id="ARBA00023163"/>
    </source>
</evidence>
<dbReference type="PANTHER" id="PTHR24399">
    <property type="entry name" value="ZINC FINGER AND BTB DOMAIN-CONTAINING"/>
    <property type="match status" value="1"/>
</dbReference>
<organism evidence="12 13">
    <name type="scientific">Lingula anatina</name>
    <name type="common">Brachiopod</name>
    <name type="synonym">Lingula unguis</name>
    <dbReference type="NCBI Taxonomy" id="7574"/>
    <lineage>
        <taxon>Eukaryota</taxon>
        <taxon>Metazoa</taxon>
        <taxon>Spiralia</taxon>
        <taxon>Lophotrochozoa</taxon>
        <taxon>Brachiopoda</taxon>
        <taxon>Linguliformea</taxon>
        <taxon>Lingulata</taxon>
        <taxon>Lingulida</taxon>
        <taxon>Linguloidea</taxon>
        <taxon>Lingulidae</taxon>
        <taxon>Lingula</taxon>
    </lineage>
</organism>
<dbReference type="SUPFAM" id="SSF57667">
    <property type="entry name" value="beta-beta-alpha zinc fingers"/>
    <property type="match status" value="6"/>
</dbReference>
<keyword evidence="12" id="KW-1185">Reference proteome</keyword>
<dbReference type="GO" id="GO:0000978">
    <property type="term" value="F:RNA polymerase II cis-regulatory region sequence-specific DNA binding"/>
    <property type="evidence" value="ECO:0007669"/>
    <property type="project" value="TreeGrafter"/>
</dbReference>
<dbReference type="RefSeq" id="XP_013391022.1">
    <property type="nucleotide sequence ID" value="XM_013535568.2"/>
</dbReference>